<evidence type="ECO:0000313" key="2">
    <source>
        <dbReference type="Proteomes" id="UP000192328"/>
    </source>
</evidence>
<proteinExistence type="predicted"/>
<gene>
    <name evidence="1" type="ORF">SAMN06297397_0799</name>
</gene>
<name>A0AC61PIY8_9FIRM</name>
<dbReference type="EMBL" id="FWXZ01000001">
    <property type="protein sequence ID" value="SMC41917.1"/>
    <property type="molecule type" value="Genomic_DNA"/>
</dbReference>
<keyword evidence="2" id="KW-1185">Reference proteome</keyword>
<accession>A0AC61PIY8</accession>
<comment type="caution">
    <text evidence="1">The sequence shown here is derived from an EMBL/GenBank/DDBJ whole genome shotgun (WGS) entry which is preliminary data.</text>
</comment>
<reference evidence="1" key="1">
    <citation type="submission" date="2017-04" db="EMBL/GenBank/DDBJ databases">
        <authorList>
            <person name="Varghese N."/>
            <person name="Submissions S."/>
        </authorList>
    </citation>
    <scope>NUCLEOTIDE SEQUENCE</scope>
    <source>
        <strain evidence="1">WTE2008</strain>
    </source>
</reference>
<organism evidence="1 2">
    <name type="scientific">Aristaeella lactis</name>
    <dbReference type="NCBI Taxonomy" id="3046383"/>
    <lineage>
        <taxon>Bacteria</taxon>
        <taxon>Bacillati</taxon>
        <taxon>Bacillota</taxon>
        <taxon>Clostridia</taxon>
        <taxon>Eubacteriales</taxon>
        <taxon>Aristaeellaceae</taxon>
        <taxon>Aristaeella</taxon>
    </lineage>
</organism>
<evidence type="ECO:0000313" key="1">
    <source>
        <dbReference type="EMBL" id="SMC41917.1"/>
    </source>
</evidence>
<sequence>MKKLLAMVLALSLMLGLIPAMAAAEDDWVTLRVEMYDRSTAGFNVEDCWQLHYIQENFGDPNHIKVVWVPVSRWEEGEIISRYLAGNEAPDLCMTYGTANLESYITDGGIKPLDELMAEYGPDIAPFLGDEVLQYGQFDANDGRGKLQYYIPARRIIVATQSEYIRGDWLEKLNMEVPTNVEQLYAYLKAAKEQNLGGDQTIPYSSDLYAADPFYGWIYQMDAFTDYSQVTEEDWIAYHDFHYLLPGAKEAIRWMNKFFNEGLVSDYFGLSNSEQTDANRVQGYDGFWVGNWDVAWRQEYLYSQDLAKNVPGAYWVACDPFRPEGSPIVHETYNANGQALFIPESTSDEAAIAAIKYLNWMVKPESLFALQNGEKGYTYTQVDANGIPTDLKNISDTEDAYKIHAVDGCPICNGFFYGSDELNYAASANAYPGYEEAVAHSLEISNEGGYQPVTFTKTIEARVDYGSTVISKEADLLVNAVTCAEADFDAVWEKYTQEILNNGGQQIIDEQRAAYQEGAYRGSYPMK</sequence>
<dbReference type="Proteomes" id="UP000192328">
    <property type="component" value="Unassembled WGS sequence"/>
</dbReference>
<protein>
    <submittedName>
        <fullName evidence="1">Aldouronate transport system substrate-binding protein</fullName>
    </submittedName>
</protein>